<keyword evidence="1" id="KW-0863">Zinc-finger</keyword>
<organism evidence="3 4">
    <name type="scientific">Staurois parvus</name>
    <dbReference type="NCBI Taxonomy" id="386267"/>
    <lineage>
        <taxon>Eukaryota</taxon>
        <taxon>Metazoa</taxon>
        <taxon>Chordata</taxon>
        <taxon>Craniata</taxon>
        <taxon>Vertebrata</taxon>
        <taxon>Euteleostomi</taxon>
        <taxon>Amphibia</taxon>
        <taxon>Batrachia</taxon>
        <taxon>Anura</taxon>
        <taxon>Neobatrachia</taxon>
        <taxon>Ranoidea</taxon>
        <taxon>Ranidae</taxon>
        <taxon>Staurois</taxon>
    </lineage>
</organism>
<keyword evidence="1" id="KW-0479">Metal-binding</keyword>
<evidence type="ECO:0000256" key="1">
    <source>
        <dbReference type="PROSITE-ProRule" id="PRU00042"/>
    </source>
</evidence>
<dbReference type="InterPro" id="IPR036236">
    <property type="entry name" value="Znf_C2H2_sf"/>
</dbReference>
<sequence length="181" mass="21113">MENNILWNFNVQSVRSPLKNRLLCGGTKRPMWTKKITLACPREDCKKTFTTVFNLTHHVRKDHLCLQPYHCYHADCNKTFAMRESLLRHLVAHDPNKEKMKLKSNIKPSKKRLRGAVCQLPVVEQDLSRLFNQKLCFRSKTLLESNLSILFNERLLRDPVEPEFNLSNLFQLVSAHAEKAA</sequence>
<dbReference type="PANTHER" id="PTHR46179">
    <property type="entry name" value="ZINC FINGER PROTEIN"/>
    <property type="match status" value="1"/>
</dbReference>
<dbReference type="PROSITE" id="PS00028">
    <property type="entry name" value="ZINC_FINGER_C2H2_1"/>
    <property type="match status" value="2"/>
</dbReference>
<keyword evidence="1" id="KW-0862">Zinc</keyword>
<dbReference type="Gene3D" id="3.30.160.60">
    <property type="entry name" value="Classic Zinc Finger"/>
    <property type="match status" value="1"/>
</dbReference>
<evidence type="ECO:0000259" key="2">
    <source>
        <dbReference type="PROSITE" id="PS50157"/>
    </source>
</evidence>
<protein>
    <recommendedName>
        <fullName evidence="2">C2H2-type domain-containing protein</fullName>
    </recommendedName>
</protein>
<dbReference type="InterPro" id="IPR013087">
    <property type="entry name" value="Znf_C2H2_type"/>
</dbReference>
<dbReference type="Pfam" id="PF00096">
    <property type="entry name" value="zf-C2H2"/>
    <property type="match status" value="1"/>
</dbReference>
<feature type="domain" description="C2H2-type" evidence="2">
    <location>
        <begin position="69"/>
        <end position="98"/>
    </location>
</feature>
<dbReference type="SMART" id="SM00355">
    <property type="entry name" value="ZnF_C2H2"/>
    <property type="match status" value="2"/>
</dbReference>
<dbReference type="PROSITE" id="PS50157">
    <property type="entry name" value="ZINC_FINGER_C2H2_2"/>
    <property type="match status" value="2"/>
</dbReference>
<gene>
    <name evidence="3" type="ORF">SPARVUS_LOCUS7245760</name>
</gene>
<dbReference type="EMBL" id="CATNWA010014402">
    <property type="protein sequence ID" value="CAI9571425.1"/>
    <property type="molecule type" value="Genomic_DNA"/>
</dbReference>
<accession>A0ABN9DHQ6</accession>
<evidence type="ECO:0000313" key="4">
    <source>
        <dbReference type="Proteomes" id="UP001162483"/>
    </source>
</evidence>
<proteinExistence type="predicted"/>
<dbReference type="InterPro" id="IPR051061">
    <property type="entry name" value="Zinc_finger_trans_reg"/>
</dbReference>
<dbReference type="SUPFAM" id="SSF57667">
    <property type="entry name" value="beta-beta-alpha zinc fingers"/>
    <property type="match status" value="1"/>
</dbReference>
<evidence type="ECO:0000313" key="3">
    <source>
        <dbReference type="EMBL" id="CAI9571425.1"/>
    </source>
</evidence>
<dbReference type="PANTHER" id="PTHR46179:SF28">
    <property type="entry name" value="SI:DKEY-208K4.2 PROTEIN"/>
    <property type="match status" value="1"/>
</dbReference>
<feature type="domain" description="C2H2-type" evidence="2">
    <location>
        <begin position="38"/>
        <end position="68"/>
    </location>
</feature>
<reference evidence="3" key="1">
    <citation type="submission" date="2023-05" db="EMBL/GenBank/DDBJ databases">
        <authorList>
            <person name="Stuckert A."/>
        </authorList>
    </citation>
    <scope>NUCLEOTIDE SEQUENCE</scope>
</reference>
<name>A0ABN9DHQ6_9NEOB</name>
<dbReference type="Proteomes" id="UP001162483">
    <property type="component" value="Unassembled WGS sequence"/>
</dbReference>
<comment type="caution">
    <text evidence="3">The sequence shown here is derived from an EMBL/GenBank/DDBJ whole genome shotgun (WGS) entry which is preliminary data.</text>
</comment>
<keyword evidence="4" id="KW-1185">Reference proteome</keyword>